<dbReference type="Proteomes" id="UP000681720">
    <property type="component" value="Unassembled WGS sequence"/>
</dbReference>
<evidence type="ECO:0000313" key="3">
    <source>
        <dbReference type="Proteomes" id="UP000681720"/>
    </source>
</evidence>
<feature type="compositionally biased region" description="Low complexity" evidence="1">
    <location>
        <begin position="27"/>
        <end position="41"/>
    </location>
</feature>
<evidence type="ECO:0000313" key="2">
    <source>
        <dbReference type="EMBL" id="CAF5075688.1"/>
    </source>
</evidence>
<name>A0A8S3ER01_9BILA</name>
<sequence length="63" mass="7128">LQRRAPLQIKSPSLSCNNKYTDHGLLTTNKYDNNNNNNNNNTKKRNHLPTVTHLQNGDVLISA</sequence>
<organism evidence="2 3">
    <name type="scientific">Rotaria magnacalcarata</name>
    <dbReference type="NCBI Taxonomy" id="392030"/>
    <lineage>
        <taxon>Eukaryota</taxon>
        <taxon>Metazoa</taxon>
        <taxon>Spiralia</taxon>
        <taxon>Gnathifera</taxon>
        <taxon>Rotifera</taxon>
        <taxon>Eurotatoria</taxon>
        <taxon>Bdelloidea</taxon>
        <taxon>Philodinida</taxon>
        <taxon>Philodinidae</taxon>
        <taxon>Rotaria</taxon>
    </lineage>
</organism>
<accession>A0A8S3ER01</accession>
<gene>
    <name evidence="2" type="ORF">GIL414_LOCUS61405</name>
</gene>
<proteinExistence type="predicted"/>
<protein>
    <submittedName>
        <fullName evidence="2">Uncharacterized protein</fullName>
    </submittedName>
</protein>
<dbReference type="AlphaFoldDB" id="A0A8S3ER01"/>
<dbReference type="EMBL" id="CAJOBJ010241170">
    <property type="protein sequence ID" value="CAF5075688.1"/>
    <property type="molecule type" value="Genomic_DNA"/>
</dbReference>
<comment type="caution">
    <text evidence="2">The sequence shown here is derived from an EMBL/GenBank/DDBJ whole genome shotgun (WGS) entry which is preliminary data.</text>
</comment>
<feature type="non-terminal residue" evidence="2">
    <location>
        <position position="1"/>
    </location>
</feature>
<evidence type="ECO:0000256" key="1">
    <source>
        <dbReference type="SAM" id="MobiDB-lite"/>
    </source>
</evidence>
<feature type="region of interest" description="Disordered" evidence="1">
    <location>
        <begin position="27"/>
        <end position="47"/>
    </location>
</feature>
<reference evidence="2" key="1">
    <citation type="submission" date="2021-02" db="EMBL/GenBank/DDBJ databases">
        <authorList>
            <person name="Nowell W R."/>
        </authorList>
    </citation>
    <scope>NUCLEOTIDE SEQUENCE</scope>
</reference>